<reference evidence="2" key="1">
    <citation type="submission" date="2020-05" db="UniProtKB">
        <authorList>
            <consortium name="EnsemblMetazoa"/>
        </authorList>
    </citation>
    <scope>IDENTIFICATION</scope>
    <source>
        <strain evidence="2">MAF</strain>
    </source>
</reference>
<keyword evidence="3" id="KW-1185">Reference proteome</keyword>
<accession>A0A182VE70</accession>
<feature type="transmembrane region" description="Helical" evidence="1">
    <location>
        <begin position="81"/>
        <end position="100"/>
    </location>
</feature>
<feature type="transmembrane region" description="Helical" evidence="1">
    <location>
        <begin position="174"/>
        <end position="198"/>
    </location>
</feature>
<dbReference type="STRING" id="30066.A0A182VE70"/>
<evidence type="ECO:0000256" key="1">
    <source>
        <dbReference type="SAM" id="Phobius"/>
    </source>
</evidence>
<proteinExistence type="predicted"/>
<dbReference type="Proteomes" id="UP000075903">
    <property type="component" value="Unassembled WGS sequence"/>
</dbReference>
<sequence length="482" mass="54047">MPALVHLAKVHIQRIADGGQFVIVNGMDRFIGFFAWDVKLNATWLKMTLIVFAVGYEITAIAAMVLASVKGVFTERSFTMSFVTMTGAMCIVIWLSLAAFRRDLTGTVKFLQHRQCTIHRQSAARKALMDRVNRYLWLFYLQNIAQVFFWINLLRNCSPLAVFELSLLDSVNVLLYPLAMTLMSLMFIHTIMIVSTLLSALTLEFYWLGQDFEQVFAQCNTFAASARKHYWDGLKRRIDTCVIEHQRLLGQISTLRNNLKLYLLLNLVADFSLITFAGCQMVISSEGDQHLYSILAALTACLNMLNFGGLCDLLKIQVHAIKFRLYSSQWTDYLRPVSGPFFRAADASAATSSEVSARRKNRHTIEHNTTKVKGEAAVAIIKKNAQDTTDPKGSLACALPWGHGWGWATLPNGIWSGALTWSQCEDSITLHALPTTHCTNMIETPCAGGIYHTDIGPFDFHGIEDVGGEDFDYAMDCGDFIF</sequence>
<dbReference type="VEuPathDB" id="VectorBase:AMEM21_005703"/>
<protein>
    <recommendedName>
        <fullName evidence="4">Odorant receptor</fullName>
    </recommendedName>
</protein>
<keyword evidence="1" id="KW-1133">Transmembrane helix</keyword>
<dbReference type="AlphaFoldDB" id="A0A182VE70"/>
<keyword evidence="1" id="KW-0472">Membrane</keyword>
<name>A0A182VE70_ANOME</name>
<feature type="transmembrane region" description="Helical" evidence="1">
    <location>
        <begin position="289"/>
        <end position="314"/>
    </location>
</feature>
<feature type="transmembrane region" description="Helical" evidence="1">
    <location>
        <begin position="261"/>
        <end position="283"/>
    </location>
</feature>
<dbReference type="VEuPathDB" id="VectorBase:AMEM013466"/>
<dbReference type="EnsemblMetazoa" id="AMEM013466-RA">
    <property type="protein sequence ID" value="AMEM013466-PA"/>
    <property type="gene ID" value="AMEM013466"/>
</dbReference>
<evidence type="ECO:0000313" key="2">
    <source>
        <dbReference type="EnsemblMetazoa" id="AMEM013466-PA"/>
    </source>
</evidence>
<evidence type="ECO:0000313" key="3">
    <source>
        <dbReference type="Proteomes" id="UP000075903"/>
    </source>
</evidence>
<feature type="transmembrane region" description="Helical" evidence="1">
    <location>
        <begin position="135"/>
        <end position="154"/>
    </location>
</feature>
<feature type="transmembrane region" description="Helical" evidence="1">
    <location>
        <begin position="49"/>
        <end position="69"/>
    </location>
</feature>
<organism evidence="2 3">
    <name type="scientific">Anopheles merus</name>
    <name type="common">Mosquito</name>
    <dbReference type="NCBI Taxonomy" id="30066"/>
    <lineage>
        <taxon>Eukaryota</taxon>
        <taxon>Metazoa</taxon>
        <taxon>Ecdysozoa</taxon>
        <taxon>Arthropoda</taxon>
        <taxon>Hexapoda</taxon>
        <taxon>Insecta</taxon>
        <taxon>Pterygota</taxon>
        <taxon>Neoptera</taxon>
        <taxon>Endopterygota</taxon>
        <taxon>Diptera</taxon>
        <taxon>Nematocera</taxon>
        <taxon>Culicoidea</taxon>
        <taxon>Culicidae</taxon>
        <taxon>Anophelinae</taxon>
        <taxon>Anopheles</taxon>
    </lineage>
</organism>
<evidence type="ECO:0008006" key="4">
    <source>
        <dbReference type="Google" id="ProtNLM"/>
    </source>
</evidence>
<keyword evidence="1" id="KW-0812">Transmembrane</keyword>